<evidence type="ECO:0000313" key="4">
    <source>
        <dbReference type="Proteomes" id="UP000324800"/>
    </source>
</evidence>
<sequence>MTEVVLLSVIHKLLETERIYVKCLNQLKEFQFEPIHQHFTQENTSEIDPKLEELMNQTQIILLINEEFLNELEQRLGSNTSVDTPISDIIQKYAPQFKKYTGYMDVQEKATEAYYKLMTEYPSVQEESIRLQKEAKTFVNFDSLLITPVQRIPRFIMLTKEILKHTPNNHINREGLQQSMNSLKDIASFINDHIKQKHIQYLLVIVYLFVYLLPYAINQIIRRKKPLPNLGSAL</sequence>
<dbReference type="InterPro" id="IPR051092">
    <property type="entry name" value="FYVE_RhoGEF_PH"/>
</dbReference>
<protein>
    <recommendedName>
        <fullName evidence="2">DH domain-containing protein</fullName>
    </recommendedName>
</protein>
<proteinExistence type="predicted"/>
<dbReference type="Proteomes" id="UP000324800">
    <property type="component" value="Unassembled WGS sequence"/>
</dbReference>
<evidence type="ECO:0000313" key="3">
    <source>
        <dbReference type="EMBL" id="KAA6374240.1"/>
    </source>
</evidence>
<keyword evidence="1" id="KW-0812">Transmembrane</keyword>
<dbReference type="GO" id="GO:0005737">
    <property type="term" value="C:cytoplasm"/>
    <property type="evidence" value="ECO:0007669"/>
    <property type="project" value="TreeGrafter"/>
</dbReference>
<comment type="caution">
    <text evidence="3">The sequence shown here is derived from an EMBL/GenBank/DDBJ whole genome shotgun (WGS) entry which is preliminary data.</text>
</comment>
<dbReference type="OrthoDB" id="10004999at2759"/>
<dbReference type="Gene3D" id="1.20.900.10">
    <property type="entry name" value="Dbl homology (DH) domain"/>
    <property type="match status" value="1"/>
</dbReference>
<dbReference type="EMBL" id="SNRW01012127">
    <property type="protein sequence ID" value="KAA6374240.1"/>
    <property type="molecule type" value="Genomic_DNA"/>
</dbReference>
<dbReference type="PANTHER" id="PTHR12673:SF159">
    <property type="entry name" value="LD03170P"/>
    <property type="match status" value="1"/>
</dbReference>
<feature type="domain" description="DH" evidence="2">
    <location>
        <begin position="5"/>
        <end position="193"/>
    </location>
</feature>
<dbReference type="Pfam" id="PF00621">
    <property type="entry name" value="RhoGEF"/>
    <property type="match status" value="1"/>
</dbReference>
<organism evidence="3 4">
    <name type="scientific">Streblomastix strix</name>
    <dbReference type="NCBI Taxonomy" id="222440"/>
    <lineage>
        <taxon>Eukaryota</taxon>
        <taxon>Metamonada</taxon>
        <taxon>Preaxostyla</taxon>
        <taxon>Oxymonadida</taxon>
        <taxon>Streblomastigidae</taxon>
        <taxon>Streblomastix</taxon>
    </lineage>
</organism>
<dbReference type="InterPro" id="IPR000219">
    <property type="entry name" value="DH_dom"/>
</dbReference>
<dbReference type="SUPFAM" id="SSF48065">
    <property type="entry name" value="DBL homology domain (DH-domain)"/>
    <property type="match status" value="1"/>
</dbReference>
<dbReference type="InterPro" id="IPR035899">
    <property type="entry name" value="DBL_dom_sf"/>
</dbReference>
<keyword evidence="1" id="KW-1133">Transmembrane helix</keyword>
<keyword evidence="1" id="KW-0472">Membrane</keyword>
<feature type="transmembrane region" description="Helical" evidence="1">
    <location>
        <begin position="199"/>
        <end position="217"/>
    </location>
</feature>
<dbReference type="GO" id="GO:0005085">
    <property type="term" value="F:guanyl-nucleotide exchange factor activity"/>
    <property type="evidence" value="ECO:0007669"/>
    <property type="project" value="InterPro"/>
</dbReference>
<dbReference type="PANTHER" id="PTHR12673">
    <property type="entry name" value="FACIOGENITAL DYSPLASIA PROTEIN"/>
    <property type="match status" value="1"/>
</dbReference>
<reference evidence="3 4" key="1">
    <citation type="submission" date="2019-03" db="EMBL/GenBank/DDBJ databases">
        <title>Single cell metagenomics reveals metabolic interactions within the superorganism composed of flagellate Streblomastix strix and complex community of Bacteroidetes bacteria on its surface.</title>
        <authorList>
            <person name="Treitli S.C."/>
            <person name="Kolisko M."/>
            <person name="Husnik F."/>
            <person name="Keeling P."/>
            <person name="Hampl V."/>
        </authorList>
    </citation>
    <scope>NUCLEOTIDE SEQUENCE [LARGE SCALE GENOMIC DNA]</scope>
    <source>
        <strain evidence="3">ST1C</strain>
    </source>
</reference>
<accession>A0A5J4UVR8</accession>
<name>A0A5J4UVR8_9EUKA</name>
<dbReference type="AlphaFoldDB" id="A0A5J4UVR8"/>
<gene>
    <name evidence="3" type="ORF">EZS28_030233</name>
</gene>
<evidence type="ECO:0000259" key="2">
    <source>
        <dbReference type="PROSITE" id="PS50010"/>
    </source>
</evidence>
<dbReference type="PROSITE" id="PS50010">
    <property type="entry name" value="DH_2"/>
    <property type="match status" value="1"/>
</dbReference>
<dbReference type="SMART" id="SM00325">
    <property type="entry name" value="RhoGEF"/>
    <property type="match status" value="1"/>
</dbReference>
<evidence type="ECO:0000256" key="1">
    <source>
        <dbReference type="SAM" id="Phobius"/>
    </source>
</evidence>